<dbReference type="PANTHER" id="PTHR43649">
    <property type="entry name" value="ARABINOSE-BINDING PROTEIN-RELATED"/>
    <property type="match status" value="1"/>
</dbReference>
<keyword evidence="3" id="KW-0762">Sugar transport</keyword>
<evidence type="ECO:0000313" key="3">
    <source>
        <dbReference type="EMBL" id="ROR30422.1"/>
    </source>
</evidence>
<keyword evidence="4" id="KW-1185">Reference proteome</keyword>
<dbReference type="SUPFAM" id="SSF53850">
    <property type="entry name" value="Periplasmic binding protein-like II"/>
    <property type="match status" value="1"/>
</dbReference>
<evidence type="ECO:0000256" key="2">
    <source>
        <dbReference type="SAM" id="SignalP"/>
    </source>
</evidence>
<proteinExistence type="predicted"/>
<dbReference type="InterPro" id="IPR006059">
    <property type="entry name" value="SBP"/>
</dbReference>
<feature type="chain" id="PRO_5038642239" evidence="2">
    <location>
        <begin position="21"/>
        <end position="460"/>
    </location>
</feature>
<dbReference type="Gene3D" id="3.40.190.10">
    <property type="entry name" value="Periplasmic binding protein-like II"/>
    <property type="match status" value="1"/>
</dbReference>
<evidence type="ECO:0000313" key="4">
    <source>
        <dbReference type="Proteomes" id="UP000273083"/>
    </source>
</evidence>
<name>A0A3N1XYV3_9FIRM</name>
<organism evidence="3 4">
    <name type="scientific">Mobilisporobacter senegalensis</name>
    <dbReference type="NCBI Taxonomy" id="1329262"/>
    <lineage>
        <taxon>Bacteria</taxon>
        <taxon>Bacillati</taxon>
        <taxon>Bacillota</taxon>
        <taxon>Clostridia</taxon>
        <taxon>Lachnospirales</taxon>
        <taxon>Lachnospiraceae</taxon>
        <taxon>Mobilisporobacter</taxon>
    </lineage>
</organism>
<dbReference type="InterPro" id="IPR050490">
    <property type="entry name" value="Bact_solute-bd_prot1"/>
</dbReference>
<dbReference type="OrthoDB" id="55273at2"/>
<feature type="compositionally biased region" description="Basic and acidic residues" evidence="1">
    <location>
        <begin position="25"/>
        <end position="47"/>
    </location>
</feature>
<dbReference type="Proteomes" id="UP000273083">
    <property type="component" value="Unassembled WGS sequence"/>
</dbReference>
<dbReference type="RefSeq" id="WP_123608130.1">
    <property type="nucleotide sequence ID" value="NZ_RJVG01000002.1"/>
</dbReference>
<accession>A0A3N1XYV3</accession>
<dbReference type="PROSITE" id="PS51257">
    <property type="entry name" value="PROKAR_LIPOPROTEIN"/>
    <property type="match status" value="1"/>
</dbReference>
<dbReference type="Pfam" id="PF13416">
    <property type="entry name" value="SBP_bac_8"/>
    <property type="match status" value="1"/>
</dbReference>
<keyword evidence="3" id="KW-0813">Transport</keyword>
<sequence>MKLRKVTALLLAGIMALSLAACGKTDGKTDEPAASKEEVKTEDTASDEPAKLEGKLVIWTLAEDLKAFADKFMEKNPGVEVETVVIAPADYPTKLTAALRGKAKEPDIIVGEPQMLPDFFEAGFFEDLSQEPYGAEQYKDLIVDYIYEAGRDSEGKVRALSYQATPGGIYYRRDIAQKIWGNEDPAFVSEKFKDYNTIAATAVEVKNAGYRIFGDTGNLRWFPNGGGAWVQDNKLVLSQDRLDYMDAAVKLYQDKLVAFSPEWSAAWYASMSGPIPVNAEWAAAEDLEGLGGDKTEVFAYALPSWGSLIVRDNAGDNAGSFGVASGPCSFFGGGTFVGISSHSERKELAWEFVKFTTLDEETAKWWTDVSKGDIVSMKSVLESVKDVENETYGKQKTYAYFLNEAQNIDYSLITRYDTQIGNYWGAAIEAVQKGDKTKEQAIDEFYTNVQSIYPELEITK</sequence>
<dbReference type="AlphaFoldDB" id="A0A3N1XYV3"/>
<gene>
    <name evidence="3" type="ORF">EDD66_10273</name>
</gene>
<dbReference type="EMBL" id="RJVG01000002">
    <property type="protein sequence ID" value="ROR30422.1"/>
    <property type="molecule type" value="Genomic_DNA"/>
</dbReference>
<dbReference type="PANTHER" id="PTHR43649:SF12">
    <property type="entry name" value="DIACETYLCHITOBIOSE BINDING PROTEIN DASA"/>
    <property type="match status" value="1"/>
</dbReference>
<evidence type="ECO:0000256" key="1">
    <source>
        <dbReference type="SAM" id="MobiDB-lite"/>
    </source>
</evidence>
<feature type="region of interest" description="Disordered" evidence="1">
    <location>
        <begin position="24"/>
        <end position="47"/>
    </location>
</feature>
<comment type="caution">
    <text evidence="3">The sequence shown here is derived from an EMBL/GenBank/DDBJ whole genome shotgun (WGS) entry which is preliminary data.</text>
</comment>
<keyword evidence="2" id="KW-0732">Signal</keyword>
<protein>
    <submittedName>
        <fullName evidence="3">Multiple sugar transport system substrate-binding protein</fullName>
    </submittedName>
</protein>
<feature type="signal peptide" evidence="2">
    <location>
        <begin position="1"/>
        <end position="20"/>
    </location>
</feature>
<reference evidence="3 4" key="1">
    <citation type="submission" date="2018-11" db="EMBL/GenBank/DDBJ databases">
        <title>Genomic Encyclopedia of Type Strains, Phase IV (KMG-IV): sequencing the most valuable type-strain genomes for metagenomic binning, comparative biology and taxonomic classification.</title>
        <authorList>
            <person name="Goeker M."/>
        </authorList>
    </citation>
    <scope>NUCLEOTIDE SEQUENCE [LARGE SCALE GENOMIC DNA]</scope>
    <source>
        <strain evidence="3 4">DSM 26537</strain>
    </source>
</reference>